<sequence length="65" mass="6674">MTPYDTTRVFQPIGGLLPNPAYGYGVANPGVTDPTSRTPTATATATCAATMCSPPRSPMTWGGPT</sequence>
<gene>
    <name evidence="1" type="ORF">JKL49_22915</name>
</gene>
<organism evidence="1">
    <name type="scientific">Phenylobacterium glaciei</name>
    <dbReference type="NCBI Taxonomy" id="2803784"/>
    <lineage>
        <taxon>Bacteria</taxon>
        <taxon>Pseudomonadati</taxon>
        <taxon>Pseudomonadota</taxon>
        <taxon>Alphaproteobacteria</taxon>
        <taxon>Caulobacterales</taxon>
        <taxon>Caulobacteraceae</taxon>
        <taxon>Phenylobacterium</taxon>
    </lineage>
</organism>
<dbReference type="AlphaFoldDB" id="A0A974S7W3"/>
<proteinExistence type="predicted"/>
<name>A0A974S7W3_9CAUL</name>
<protein>
    <submittedName>
        <fullName evidence="1">Uncharacterized protein</fullName>
    </submittedName>
</protein>
<dbReference type="EMBL" id="CP068570">
    <property type="protein sequence ID" value="QQZ49684.1"/>
    <property type="molecule type" value="Genomic_DNA"/>
</dbReference>
<accession>A0A974S7W3</accession>
<reference evidence="1" key="1">
    <citation type="submission" date="2021-01" db="EMBL/GenBank/DDBJ databases">
        <title>Genome sequence of Phenylobacterium sp. 20VBR1 isolated from a valley glaceir, Ny-Alesund, Svalbard.</title>
        <authorList>
            <person name="Thomas F.A."/>
            <person name="Krishnan K.P."/>
            <person name="Sinha R.K."/>
        </authorList>
    </citation>
    <scope>NUCLEOTIDE SEQUENCE</scope>
    <source>
        <strain evidence="1">20VBR1</strain>
    </source>
</reference>
<evidence type="ECO:0000313" key="1">
    <source>
        <dbReference type="EMBL" id="QQZ49684.1"/>
    </source>
</evidence>